<protein>
    <submittedName>
        <fullName evidence="1">Uncharacterized protein</fullName>
    </submittedName>
</protein>
<name>A0AAD7EJK2_9AGAR</name>
<dbReference type="AlphaFoldDB" id="A0AAD7EJK2"/>
<accession>A0AAD7EJK2</accession>
<reference evidence="1" key="1">
    <citation type="submission" date="2023-03" db="EMBL/GenBank/DDBJ databases">
        <title>Massive genome expansion in bonnet fungi (Mycena s.s.) driven by repeated elements and novel gene families across ecological guilds.</title>
        <authorList>
            <consortium name="Lawrence Berkeley National Laboratory"/>
            <person name="Harder C.B."/>
            <person name="Miyauchi S."/>
            <person name="Viragh M."/>
            <person name="Kuo A."/>
            <person name="Thoen E."/>
            <person name="Andreopoulos B."/>
            <person name="Lu D."/>
            <person name="Skrede I."/>
            <person name="Drula E."/>
            <person name="Henrissat B."/>
            <person name="Morin E."/>
            <person name="Kohler A."/>
            <person name="Barry K."/>
            <person name="LaButti K."/>
            <person name="Morin E."/>
            <person name="Salamov A."/>
            <person name="Lipzen A."/>
            <person name="Mereny Z."/>
            <person name="Hegedus B."/>
            <person name="Baldrian P."/>
            <person name="Stursova M."/>
            <person name="Weitz H."/>
            <person name="Taylor A."/>
            <person name="Grigoriev I.V."/>
            <person name="Nagy L.G."/>
            <person name="Martin F."/>
            <person name="Kauserud H."/>
        </authorList>
    </citation>
    <scope>NUCLEOTIDE SEQUENCE</scope>
    <source>
        <strain evidence="1">CBHHK002</strain>
    </source>
</reference>
<evidence type="ECO:0000313" key="2">
    <source>
        <dbReference type="Proteomes" id="UP001218218"/>
    </source>
</evidence>
<keyword evidence="2" id="KW-1185">Reference proteome</keyword>
<gene>
    <name evidence="1" type="ORF">DFH08DRAFT_619136</name>
</gene>
<proteinExistence type="predicted"/>
<sequence length="134" mass="15579">WGKIGFLNGGDTIRAAELVQQSERNMMRDASFLKYSHDVDKNRNNRRMPVHLERKTAYGQLLRIVEFTAPPRRLLLAIIRPVGLSYYASNPDTPYYQDGKFKPLEVIDVDDISCLVARIPDHQPGPRRWALWER</sequence>
<dbReference type="Proteomes" id="UP001218218">
    <property type="component" value="Unassembled WGS sequence"/>
</dbReference>
<feature type="non-terminal residue" evidence="1">
    <location>
        <position position="1"/>
    </location>
</feature>
<organism evidence="1 2">
    <name type="scientific">Mycena albidolilacea</name>
    <dbReference type="NCBI Taxonomy" id="1033008"/>
    <lineage>
        <taxon>Eukaryota</taxon>
        <taxon>Fungi</taxon>
        <taxon>Dikarya</taxon>
        <taxon>Basidiomycota</taxon>
        <taxon>Agaricomycotina</taxon>
        <taxon>Agaricomycetes</taxon>
        <taxon>Agaricomycetidae</taxon>
        <taxon>Agaricales</taxon>
        <taxon>Marasmiineae</taxon>
        <taxon>Mycenaceae</taxon>
        <taxon>Mycena</taxon>
    </lineage>
</organism>
<evidence type="ECO:0000313" key="1">
    <source>
        <dbReference type="EMBL" id="KAJ7331375.1"/>
    </source>
</evidence>
<feature type="non-terminal residue" evidence="1">
    <location>
        <position position="134"/>
    </location>
</feature>
<dbReference type="EMBL" id="JARIHO010000035">
    <property type="protein sequence ID" value="KAJ7331375.1"/>
    <property type="molecule type" value="Genomic_DNA"/>
</dbReference>
<comment type="caution">
    <text evidence="1">The sequence shown here is derived from an EMBL/GenBank/DDBJ whole genome shotgun (WGS) entry which is preliminary data.</text>
</comment>